<evidence type="ECO:0000256" key="2">
    <source>
        <dbReference type="SAM" id="Phobius"/>
    </source>
</evidence>
<keyword evidence="4" id="KW-1185">Reference proteome</keyword>
<reference evidence="4" key="1">
    <citation type="journal article" date="2019" name="Int. J. Syst. Evol. Microbiol.">
        <title>The Global Catalogue of Microorganisms (GCM) 10K type strain sequencing project: providing services to taxonomists for standard genome sequencing and annotation.</title>
        <authorList>
            <consortium name="The Broad Institute Genomics Platform"/>
            <consortium name="The Broad Institute Genome Sequencing Center for Infectious Disease"/>
            <person name="Wu L."/>
            <person name="Ma J."/>
        </authorList>
    </citation>
    <scope>NUCLEOTIDE SEQUENCE [LARGE SCALE GENOMIC DNA]</scope>
    <source>
        <strain evidence="4">CGMCC 1.12151</strain>
    </source>
</reference>
<evidence type="ECO:0008006" key="5">
    <source>
        <dbReference type="Google" id="ProtNLM"/>
    </source>
</evidence>
<proteinExistence type="predicted"/>
<keyword evidence="1" id="KW-0175">Coiled coil</keyword>
<accession>A0ABV9MA53</accession>
<name>A0ABV9MA53_9BACL</name>
<organism evidence="3 4">
    <name type="scientific">Planococcus dechangensis</name>
    <dbReference type="NCBI Taxonomy" id="1176255"/>
    <lineage>
        <taxon>Bacteria</taxon>
        <taxon>Bacillati</taxon>
        <taxon>Bacillota</taxon>
        <taxon>Bacilli</taxon>
        <taxon>Bacillales</taxon>
        <taxon>Caryophanaceae</taxon>
        <taxon>Planococcus</taxon>
    </lineage>
</organism>
<feature type="coiled-coil region" evidence="1">
    <location>
        <begin position="21"/>
        <end position="55"/>
    </location>
</feature>
<keyword evidence="2" id="KW-1133">Transmembrane helix</keyword>
<keyword evidence="2" id="KW-0812">Transmembrane</keyword>
<evidence type="ECO:0000313" key="4">
    <source>
        <dbReference type="Proteomes" id="UP001595932"/>
    </source>
</evidence>
<evidence type="ECO:0000256" key="1">
    <source>
        <dbReference type="SAM" id="Coils"/>
    </source>
</evidence>
<sequence length="126" mass="14077">MPDKGGDLSMFTTVEQNTKDIEAIKLTLKNHSEQMESMKENASELKTTVTLENRETRAIVTQQVDKLYGLVEKAMGFKTESSSQMHELKMLRWNTLSNVFLKISGSVVALASSGGVIYYVVVELTK</sequence>
<protein>
    <recommendedName>
        <fullName evidence="5">TMhelix containing protein</fullName>
    </recommendedName>
</protein>
<keyword evidence="2" id="KW-0472">Membrane</keyword>
<gene>
    <name evidence="3" type="ORF">ACFO5U_05105</name>
</gene>
<comment type="caution">
    <text evidence="3">The sequence shown here is derived from an EMBL/GenBank/DDBJ whole genome shotgun (WGS) entry which is preliminary data.</text>
</comment>
<evidence type="ECO:0000313" key="3">
    <source>
        <dbReference type="EMBL" id="MFC4712219.1"/>
    </source>
</evidence>
<dbReference type="RefSeq" id="WP_377277264.1">
    <property type="nucleotide sequence ID" value="NZ_JBHSGL010000005.1"/>
</dbReference>
<dbReference type="EMBL" id="JBHSGL010000005">
    <property type="protein sequence ID" value="MFC4712219.1"/>
    <property type="molecule type" value="Genomic_DNA"/>
</dbReference>
<feature type="transmembrane region" description="Helical" evidence="2">
    <location>
        <begin position="99"/>
        <end position="121"/>
    </location>
</feature>
<dbReference type="Proteomes" id="UP001595932">
    <property type="component" value="Unassembled WGS sequence"/>
</dbReference>